<dbReference type="AlphaFoldDB" id="A0A1W4WXT5"/>
<dbReference type="Proteomes" id="UP000192223">
    <property type="component" value="Unplaced"/>
</dbReference>
<dbReference type="KEGG" id="apln:108736791"/>
<organism evidence="2 3">
    <name type="scientific">Agrilus planipennis</name>
    <name type="common">Emerald ash borer</name>
    <name type="synonym">Agrilus marcopoli</name>
    <dbReference type="NCBI Taxonomy" id="224129"/>
    <lineage>
        <taxon>Eukaryota</taxon>
        <taxon>Metazoa</taxon>
        <taxon>Ecdysozoa</taxon>
        <taxon>Arthropoda</taxon>
        <taxon>Hexapoda</taxon>
        <taxon>Insecta</taxon>
        <taxon>Pterygota</taxon>
        <taxon>Neoptera</taxon>
        <taxon>Endopterygota</taxon>
        <taxon>Coleoptera</taxon>
        <taxon>Polyphaga</taxon>
        <taxon>Elateriformia</taxon>
        <taxon>Buprestoidea</taxon>
        <taxon>Buprestidae</taxon>
        <taxon>Agrilinae</taxon>
        <taxon>Agrilus</taxon>
    </lineage>
</organism>
<keyword evidence="2" id="KW-1185">Reference proteome</keyword>
<gene>
    <name evidence="3" type="primary">LOC108736791</name>
</gene>
<protein>
    <submittedName>
        <fullName evidence="3">Neuropeptide-like 1 isoform X1</fullName>
    </submittedName>
</protein>
<evidence type="ECO:0000313" key="2">
    <source>
        <dbReference type="Proteomes" id="UP000192223"/>
    </source>
</evidence>
<sequence length="409" mass="46944">MFSLGCLECWSILVLLPSLVKLEEVPSKQPLSSCELEKLLHPLVSPTETQSLQVQALRQQLARLLEQHLHNQVDDNSNDKRSLESLARGGYIRNIKDISYNDEPQEAFRSGMRSFMGSGQFPYYSQLVDSSKRSIESLARNGELIVPNKSDDQNPEVPTKKGIGSLERDFNFPTYGKRFAPEFYGKRNVASIARSGLLPGKRAHVRDYLSGIDTVPGYDELEEKRNLASVVKSHYPYRFKRSVEDGSNNVDNDDNDEVVRFKRMAAYFDDNEQNTNQNEDDNVVDYEELIQELNDIYPIEDKRFLGSIVRNNWPSTLTRYRSPDKRHIGSLARLGWLPAFRNVRRFNRSGRSATDECPPCQRKTSSNGKTEDYYFSKNAIPLNDKRFLLIPAVDNILLRRYSSSRPKTQ</sequence>
<reference evidence="3" key="1">
    <citation type="submission" date="2025-08" db="UniProtKB">
        <authorList>
            <consortium name="RefSeq"/>
        </authorList>
    </citation>
    <scope>IDENTIFICATION</scope>
    <source>
        <tissue evidence="3">Entire body</tissue>
    </source>
</reference>
<keyword evidence="1" id="KW-0732">Signal</keyword>
<proteinExistence type="predicted"/>
<dbReference type="InParanoid" id="A0A1W4WXT5"/>
<dbReference type="RefSeq" id="XP_018324870.1">
    <property type="nucleotide sequence ID" value="XM_018469368.1"/>
</dbReference>
<accession>A0A1W4WXT5</accession>
<name>A0A1W4WXT5_AGRPL</name>
<feature type="chain" id="PRO_5010724545" evidence="1">
    <location>
        <begin position="23"/>
        <end position="409"/>
    </location>
</feature>
<feature type="signal peptide" evidence="1">
    <location>
        <begin position="1"/>
        <end position="22"/>
    </location>
</feature>
<evidence type="ECO:0000256" key="1">
    <source>
        <dbReference type="SAM" id="SignalP"/>
    </source>
</evidence>
<evidence type="ECO:0000313" key="3">
    <source>
        <dbReference type="RefSeq" id="XP_018324870.1"/>
    </source>
</evidence>
<dbReference type="OrthoDB" id="6426745at2759"/>
<dbReference type="GeneID" id="108736791"/>